<organism evidence="1 2">
    <name type="scientific">Kiloniella litopenaei</name>
    <dbReference type="NCBI Taxonomy" id="1549748"/>
    <lineage>
        <taxon>Bacteria</taxon>
        <taxon>Pseudomonadati</taxon>
        <taxon>Pseudomonadota</taxon>
        <taxon>Alphaproteobacteria</taxon>
        <taxon>Rhodospirillales</taxon>
        <taxon>Kiloniellaceae</taxon>
        <taxon>Kiloniella</taxon>
    </lineage>
</organism>
<sequence>MGCKGATTSALVGSGPITLSSSAQKSYEKYLRSNPQAFAVTKDGYTSWGWYYCRDIQCRGTKLQSMPKAIKVCEEYSNGKPCKIYDVGGKIVWEKQTRPEKEIKVDLYDPNNFEITSGQKTAFGRYLDLVSIKNDDVNLAFAISKDGTTARARSQEKAPYNKLKLTVLEICKAKSSDNECVLYAINDTVTEVK</sequence>
<dbReference type="AlphaFoldDB" id="A0A0M2RAV4"/>
<proteinExistence type="predicted"/>
<accession>A0A0M2RAV4</accession>
<evidence type="ECO:0000313" key="1">
    <source>
        <dbReference type="EMBL" id="KKJ77554.1"/>
    </source>
</evidence>
<reference evidence="1 2" key="1">
    <citation type="submission" date="2015-03" db="EMBL/GenBank/DDBJ databases">
        <title>Genome sequence of Kiloniella sp. P1-1, isolated from the gut microflora of Pacific white shrimp, Penaeus vannamei.</title>
        <authorList>
            <person name="Shao Z."/>
            <person name="Wang L."/>
            <person name="Li X."/>
        </authorList>
    </citation>
    <scope>NUCLEOTIDE SEQUENCE [LARGE SCALE GENOMIC DNA]</scope>
    <source>
        <strain evidence="1 2">P1-1</strain>
    </source>
</reference>
<gene>
    <name evidence="1" type="ORF">WH95_07655</name>
</gene>
<evidence type="ECO:0000313" key="2">
    <source>
        <dbReference type="Proteomes" id="UP000034491"/>
    </source>
</evidence>
<name>A0A0M2RAV4_9PROT</name>
<dbReference type="RefSeq" id="WP_046505184.1">
    <property type="nucleotide sequence ID" value="NZ_LANI01000004.1"/>
</dbReference>
<protein>
    <submittedName>
        <fullName evidence="1">Uncharacterized protein</fullName>
    </submittedName>
</protein>
<comment type="caution">
    <text evidence="1">The sequence shown here is derived from an EMBL/GenBank/DDBJ whole genome shotgun (WGS) entry which is preliminary data.</text>
</comment>
<keyword evidence="2" id="KW-1185">Reference proteome</keyword>
<dbReference type="Proteomes" id="UP000034491">
    <property type="component" value="Unassembled WGS sequence"/>
</dbReference>
<dbReference type="EMBL" id="LANI01000004">
    <property type="protein sequence ID" value="KKJ77554.1"/>
    <property type="molecule type" value="Genomic_DNA"/>
</dbReference>